<dbReference type="EMBL" id="FMTT01000001">
    <property type="protein sequence ID" value="SCW26911.1"/>
    <property type="molecule type" value="Genomic_DNA"/>
</dbReference>
<dbReference type="RefSeq" id="WP_090665507.1">
    <property type="nucleotide sequence ID" value="NZ_FMTT01000001.1"/>
</dbReference>
<dbReference type="Proteomes" id="UP000198601">
    <property type="component" value="Unassembled WGS sequence"/>
</dbReference>
<dbReference type="STRING" id="624147.SAMN04487970_10012"/>
<sequence length="184" mass="21388">MESNNIPFAKSDRYQENDRKELDESVKAKKERNKRKWKQLQEEHPRLIEAYPKFASSLKNGFSEDDSFEANATIQDIKEYERLMNIQLPQDVANFLLTVSRISLEGIQIALGDVYMLDLLGKRYGVLGEFWKEADGDLILFDGSGSNTATTFYYYAHEENKVKPLAKSPEELMEKVFTRYLRSL</sequence>
<dbReference type="OrthoDB" id="1147321at2"/>
<dbReference type="AlphaFoldDB" id="A0A1G4P473"/>
<feature type="compositionally biased region" description="Basic and acidic residues" evidence="1">
    <location>
        <begin position="10"/>
        <end position="28"/>
    </location>
</feature>
<evidence type="ECO:0008006" key="4">
    <source>
        <dbReference type="Google" id="ProtNLM"/>
    </source>
</evidence>
<dbReference type="SUPFAM" id="SSF160631">
    <property type="entry name" value="SMI1/KNR4-like"/>
    <property type="match status" value="1"/>
</dbReference>
<protein>
    <recommendedName>
        <fullName evidence="4">SMI1 / KNR4 family (SUKH-1)</fullName>
    </recommendedName>
</protein>
<dbReference type="InterPro" id="IPR037883">
    <property type="entry name" value="Knr4/Smi1-like_sf"/>
</dbReference>
<evidence type="ECO:0000256" key="1">
    <source>
        <dbReference type="SAM" id="MobiDB-lite"/>
    </source>
</evidence>
<proteinExistence type="predicted"/>
<gene>
    <name evidence="2" type="ORF">SAMN04487970_10012</name>
</gene>
<accession>A0A1G4P473</accession>
<dbReference type="Gene3D" id="3.40.1580.10">
    <property type="entry name" value="SMI1/KNR4-like"/>
    <property type="match status" value="1"/>
</dbReference>
<organism evidence="2 3">
    <name type="scientific">Paenibacillus tianmuensis</name>
    <dbReference type="NCBI Taxonomy" id="624147"/>
    <lineage>
        <taxon>Bacteria</taxon>
        <taxon>Bacillati</taxon>
        <taxon>Bacillota</taxon>
        <taxon>Bacilli</taxon>
        <taxon>Bacillales</taxon>
        <taxon>Paenibacillaceae</taxon>
        <taxon>Paenibacillus</taxon>
    </lineage>
</organism>
<evidence type="ECO:0000313" key="2">
    <source>
        <dbReference type="EMBL" id="SCW26911.1"/>
    </source>
</evidence>
<feature type="region of interest" description="Disordered" evidence="1">
    <location>
        <begin position="1"/>
        <end position="37"/>
    </location>
</feature>
<evidence type="ECO:0000313" key="3">
    <source>
        <dbReference type="Proteomes" id="UP000198601"/>
    </source>
</evidence>
<reference evidence="3" key="1">
    <citation type="submission" date="2016-10" db="EMBL/GenBank/DDBJ databases">
        <authorList>
            <person name="Varghese N."/>
            <person name="Submissions S."/>
        </authorList>
    </citation>
    <scope>NUCLEOTIDE SEQUENCE [LARGE SCALE GENOMIC DNA]</scope>
    <source>
        <strain evidence="3">CGMCC 1.8946</strain>
    </source>
</reference>
<name>A0A1G4P473_9BACL</name>
<keyword evidence="3" id="KW-1185">Reference proteome</keyword>